<evidence type="ECO:0000259" key="4">
    <source>
        <dbReference type="Pfam" id="PF02016"/>
    </source>
</evidence>
<dbReference type="Gene3D" id="3.50.30.60">
    <property type="entry name" value="LD-carboxypeptidase A C-terminal domain-like"/>
    <property type="match status" value="1"/>
</dbReference>
<dbReference type="CDD" id="cd07062">
    <property type="entry name" value="Peptidase_S66_mccF_like"/>
    <property type="match status" value="1"/>
</dbReference>
<feature type="domain" description="LD-carboxypeptidase N-terminal" evidence="4">
    <location>
        <begin position="12"/>
        <end position="131"/>
    </location>
</feature>
<dbReference type="InterPro" id="IPR040449">
    <property type="entry name" value="Peptidase_S66_N"/>
</dbReference>
<organism evidence="6 7">
    <name type="scientific">candidate division WWE3 bacterium CG08_land_8_20_14_0_20_40_13</name>
    <dbReference type="NCBI Taxonomy" id="1975084"/>
    <lineage>
        <taxon>Bacteria</taxon>
        <taxon>Katanobacteria</taxon>
    </lineage>
</organism>
<sequence length="325" mass="36620">MYPKKLMVGDEVRVIAPVRSMAIISKESQEIANKRFADLGLKLSFGKHVNELDDFTSTTIESRIGDFHEAFKDSNVKAVLTVIGGFNSNQLLRYIDWELIKNNPKIFCGYSDVTALNNAIFAKTGLITYSGPHYSSFGQELYFDYTLDYFKKCLFSEDQFEIKASDNWSDDSWYKNQKDRQLIQNSGWLVINEGKAEGTLLGANLCTFNLLQGSEYLPDLSNSILFLEDDDESQPHDFDRDLQSVLHLFGFPKVKGLVIGRFQKASNMSVDKLIKIVKTKQELNSIPIIANVDFGHTDPKITFPVGGMVKIGVNSSNSKITIVNH</sequence>
<accession>A0A2H0XD85</accession>
<evidence type="ECO:0000256" key="3">
    <source>
        <dbReference type="PIRSR" id="PIRSR028757-1"/>
    </source>
</evidence>
<dbReference type="Proteomes" id="UP000230340">
    <property type="component" value="Unassembled WGS sequence"/>
</dbReference>
<evidence type="ECO:0000256" key="2">
    <source>
        <dbReference type="ARBA" id="ARBA00022801"/>
    </source>
</evidence>
<evidence type="ECO:0000259" key="5">
    <source>
        <dbReference type="Pfam" id="PF17676"/>
    </source>
</evidence>
<dbReference type="Pfam" id="PF17676">
    <property type="entry name" value="Peptidase_S66C"/>
    <property type="match status" value="1"/>
</dbReference>
<feature type="active site" description="Charge relay system" evidence="3">
    <location>
        <position position="228"/>
    </location>
</feature>
<dbReference type="InterPro" id="IPR027461">
    <property type="entry name" value="Carboxypeptidase_A_C_sf"/>
</dbReference>
<feature type="domain" description="LD-carboxypeptidase C-terminal" evidence="5">
    <location>
        <begin position="197"/>
        <end position="311"/>
    </location>
</feature>
<dbReference type="PIRSF" id="PIRSF028757">
    <property type="entry name" value="LD-carboxypeptidase"/>
    <property type="match status" value="1"/>
</dbReference>
<comment type="caution">
    <text evidence="6">The sequence shown here is derived from an EMBL/GenBank/DDBJ whole genome shotgun (WGS) entry which is preliminary data.</text>
</comment>
<dbReference type="SUPFAM" id="SSF52317">
    <property type="entry name" value="Class I glutamine amidotransferase-like"/>
    <property type="match status" value="1"/>
</dbReference>
<feature type="active site" description="Nucleophile" evidence="3">
    <location>
        <position position="111"/>
    </location>
</feature>
<dbReference type="AlphaFoldDB" id="A0A2H0XD85"/>
<dbReference type="PANTHER" id="PTHR30237">
    <property type="entry name" value="MURAMOYLTETRAPEPTIDE CARBOXYPEPTIDASE"/>
    <property type="match status" value="1"/>
</dbReference>
<dbReference type="InterPro" id="IPR003507">
    <property type="entry name" value="S66_fam"/>
</dbReference>
<evidence type="ECO:0000313" key="7">
    <source>
        <dbReference type="Proteomes" id="UP000230340"/>
    </source>
</evidence>
<dbReference type="PANTHER" id="PTHR30237:SF6">
    <property type="entry name" value="CARBOXYPEPTIDASE YOCD-RELATED"/>
    <property type="match status" value="1"/>
</dbReference>
<proteinExistence type="inferred from homology"/>
<dbReference type="SUPFAM" id="SSF141986">
    <property type="entry name" value="LD-carboxypeptidase A C-terminal domain-like"/>
    <property type="match status" value="1"/>
</dbReference>
<dbReference type="InterPro" id="IPR029062">
    <property type="entry name" value="Class_I_gatase-like"/>
</dbReference>
<dbReference type="InterPro" id="IPR027478">
    <property type="entry name" value="LdcA_N"/>
</dbReference>
<gene>
    <name evidence="6" type="ORF">COT49_03125</name>
</gene>
<dbReference type="Gene3D" id="3.40.50.10740">
    <property type="entry name" value="Class I glutamine amidotransferase-like"/>
    <property type="match status" value="1"/>
</dbReference>
<evidence type="ECO:0000313" key="6">
    <source>
        <dbReference type="EMBL" id="PIS22896.1"/>
    </source>
</evidence>
<dbReference type="EMBL" id="PEYT01000027">
    <property type="protein sequence ID" value="PIS22896.1"/>
    <property type="molecule type" value="Genomic_DNA"/>
</dbReference>
<keyword evidence="2" id="KW-0378">Hydrolase</keyword>
<dbReference type="InterPro" id="IPR040921">
    <property type="entry name" value="Peptidase_S66C"/>
</dbReference>
<keyword evidence="6" id="KW-0645">Protease</keyword>
<dbReference type="Pfam" id="PF02016">
    <property type="entry name" value="Peptidase_S66"/>
    <property type="match status" value="1"/>
</dbReference>
<keyword evidence="6" id="KW-0121">Carboxypeptidase</keyword>
<reference evidence="7" key="1">
    <citation type="submission" date="2017-09" db="EMBL/GenBank/DDBJ databases">
        <title>Depth-based differentiation of microbial function through sediment-hosted aquifers and enrichment of novel symbionts in the deep terrestrial subsurface.</title>
        <authorList>
            <person name="Probst A.J."/>
            <person name="Ladd B."/>
            <person name="Jarett J.K."/>
            <person name="Geller-Mcgrath D.E."/>
            <person name="Sieber C.M.K."/>
            <person name="Emerson J.B."/>
            <person name="Anantharaman K."/>
            <person name="Thomas B.C."/>
            <person name="Malmstrom R."/>
            <person name="Stieglmeier M."/>
            <person name="Klingl A."/>
            <person name="Woyke T."/>
            <person name="Ryan C.M."/>
            <person name="Banfield J.F."/>
        </authorList>
    </citation>
    <scope>NUCLEOTIDE SEQUENCE [LARGE SCALE GENOMIC DNA]</scope>
</reference>
<dbReference type="GO" id="GO:0004180">
    <property type="term" value="F:carboxypeptidase activity"/>
    <property type="evidence" value="ECO:0007669"/>
    <property type="project" value="UniProtKB-KW"/>
</dbReference>
<comment type="similarity">
    <text evidence="1">Belongs to the peptidase S66 family.</text>
</comment>
<feature type="active site" description="Charge relay system" evidence="3">
    <location>
        <position position="296"/>
    </location>
</feature>
<name>A0A2H0XD85_UNCKA</name>
<protein>
    <submittedName>
        <fullName evidence="6">LD-carboxypeptidase</fullName>
    </submittedName>
</protein>
<evidence type="ECO:0000256" key="1">
    <source>
        <dbReference type="ARBA" id="ARBA00010233"/>
    </source>
</evidence>